<dbReference type="Pfam" id="PF11772">
    <property type="entry name" value="EpuA"/>
    <property type="match status" value="1"/>
</dbReference>
<keyword evidence="1" id="KW-0812">Transmembrane</keyword>
<evidence type="ECO:0000313" key="2">
    <source>
        <dbReference type="EMBL" id="ERS92519.1"/>
    </source>
</evidence>
<protein>
    <recommendedName>
        <fullName evidence="4">DNA-directed RNA polymerase subunit beta</fullName>
    </recommendedName>
</protein>
<feature type="transmembrane region" description="Helical" evidence="1">
    <location>
        <begin position="12"/>
        <end position="39"/>
    </location>
</feature>
<evidence type="ECO:0008006" key="4">
    <source>
        <dbReference type="Google" id="ProtNLM"/>
    </source>
</evidence>
<proteinExistence type="predicted"/>
<name>A0ABP2YQX6_STASI</name>
<keyword evidence="1" id="KW-0472">Membrane</keyword>
<dbReference type="EMBL" id="AXDY01000013">
    <property type="protein sequence ID" value="ERS92519.1"/>
    <property type="molecule type" value="Genomic_DNA"/>
</dbReference>
<dbReference type="RefSeq" id="WP_002481779.1">
    <property type="nucleotide sequence ID" value="NZ_AXDY01000013.1"/>
</dbReference>
<gene>
    <name evidence="2" type="ORF">SSIM_11625</name>
</gene>
<keyword evidence="3" id="KW-1185">Reference proteome</keyword>
<organism evidence="2 3">
    <name type="scientific">Staphylococcus simulans UMC-CNS-990</name>
    <dbReference type="NCBI Taxonomy" id="1405498"/>
    <lineage>
        <taxon>Bacteria</taxon>
        <taxon>Bacillati</taxon>
        <taxon>Bacillota</taxon>
        <taxon>Bacilli</taxon>
        <taxon>Bacillales</taxon>
        <taxon>Staphylococcaceae</taxon>
        <taxon>Staphylococcus</taxon>
    </lineage>
</organism>
<keyword evidence="1" id="KW-1133">Transmembrane helix</keyword>
<sequence length="62" mass="7547">MIKRFYFKVIKLPIGFHILIVMLMMLLMFFIGMCIGFILNHQNPLNIFEYQTWYHFKQIFGG</sequence>
<dbReference type="InterPro" id="IPR024596">
    <property type="entry name" value="RNApol_su_b/EpuA"/>
</dbReference>
<comment type="caution">
    <text evidence="2">The sequence shown here is derived from an EMBL/GenBank/DDBJ whole genome shotgun (WGS) entry which is preliminary data.</text>
</comment>
<dbReference type="Proteomes" id="UP000017131">
    <property type="component" value="Unassembled WGS sequence"/>
</dbReference>
<reference evidence="2 3" key="1">
    <citation type="journal article" date="2013" name="Genome Announc.">
        <title>Draft Genome Sequence of Staphylococcus simulans UMC-CNS-990, Isolated from a Case of Chronic Bovine Mastitis.</title>
        <authorList>
            <person name="Calcutt M.J."/>
            <person name="Foecking M.F."/>
            <person name="Hsieh H.Y."/>
            <person name="Perry J."/>
            <person name="Stewart G.C."/>
            <person name="Middleton J.R."/>
        </authorList>
    </citation>
    <scope>NUCLEOTIDE SEQUENCE [LARGE SCALE GENOMIC DNA]</scope>
    <source>
        <strain evidence="2 3">UMC-CNS-990</strain>
    </source>
</reference>
<accession>A0ABP2YQX6</accession>
<evidence type="ECO:0000313" key="3">
    <source>
        <dbReference type="Proteomes" id="UP000017131"/>
    </source>
</evidence>
<evidence type="ECO:0000256" key="1">
    <source>
        <dbReference type="SAM" id="Phobius"/>
    </source>
</evidence>